<keyword evidence="4 5" id="KW-0963">Cytoplasm</keyword>
<evidence type="ECO:0000256" key="4">
    <source>
        <dbReference type="ARBA" id="ARBA00022490"/>
    </source>
</evidence>
<dbReference type="SUPFAM" id="SSF52402">
    <property type="entry name" value="Adenine nucleotide alpha hydrolases-like"/>
    <property type="match status" value="1"/>
</dbReference>
<evidence type="ECO:0000256" key="2">
    <source>
        <dbReference type="ARBA" id="ARBA00008791"/>
    </source>
</evidence>
<evidence type="ECO:0000256" key="3">
    <source>
        <dbReference type="ARBA" id="ARBA00011738"/>
    </source>
</evidence>
<dbReference type="AlphaFoldDB" id="A0A090IIJ3"/>
<protein>
    <recommendedName>
        <fullName evidence="5">Universal stress protein</fullName>
    </recommendedName>
</protein>
<sequence length="141" mass="15895">MKYKHILVALDLSKESYILIDRAVSIAELTNAKVSFIHVDGTHGEIYPELVDIKSEPERKPLNEPSNTWLAEFQQYTDFPIESFWVGTGDLSNKVSMVVAENGIELIVCGHHHDFLSNIISYSRPLIHHSPIDILVVPLTS</sequence>
<dbReference type="KEGG" id="awd:AWOD_I_0246"/>
<dbReference type="PANTHER" id="PTHR46268:SF23">
    <property type="entry name" value="UNIVERSAL STRESS PROTEIN A-RELATED"/>
    <property type="match status" value="1"/>
</dbReference>
<proteinExistence type="inferred from homology"/>
<comment type="subunit">
    <text evidence="3">Homodimer.</text>
</comment>
<evidence type="ECO:0000256" key="1">
    <source>
        <dbReference type="ARBA" id="ARBA00004496"/>
    </source>
</evidence>
<organism evidence="7 8">
    <name type="scientific">Aliivibrio wodanis</name>
    <dbReference type="NCBI Taxonomy" id="80852"/>
    <lineage>
        <taxon>Bacteria</taxon>
        <taxon>Pseudomonadati</taxon>
        <taxon>Pseudomonadota</taxon>
        <taxon>Gammaproteobacteria</taxon>
        <taxon>Vibrionales</taxon>
        <taxon>Vibrionaceae</taxon>
        <taxon>Aliivibrio</taxon>
    </lineage>
</organism>
<evidence type="ECO:0000313" key="8">
    <source>
        <dbReference type="Proteomes" id="UP000032427"/>
    </source>
</evidence>
<dbReference type="GeneID" id="28539775"/>
<dbReference type="Proteomes" id="UP000032427">
    <property type="component" value="Chromosome 1"/>
</dbReference>
<dbReference type="PANTHER" id="PTHR46268">
    <property type="entry name" value="STRESS RESPONSE PROTEIN NHAX"/>
    <property type="match status" value="1"/>
</dbReference>
<dbReference type="Gene3D" id="3.40.50.620">
    <property type="entry name" value="HUPs"/>
    <property type="match status" value="1"/>
</dbReference>
<dbReference type="InterPro" id="IPR014729">
    <property type="entry name" value="Rossmann-like_a/b/a_fold"/>
</dbReference>
<accession>A0A090IIJ3</accession>
<comment type="similarity">
    <text evidence="2 5">Belongs to the universal stress protein A family.</text>
</comment>
<dbReference type="InterPro" id="IPR006016">
    <property type="entry name" value="UspA"/>
</dbReference>
<evidence type="ECO:0000313" key="7">
    <source>
        <dbReference type="EMBL" id="CED70341.1"/>
    </source>
</evidence>
<dbReference type="PIRSF" id="PIRSF006276">
    <property type="entry name" value="UspA"/>
    <property type="match status" value="1"/>
</dbReference>
<dbReference type="Pfam" id="PF00582">
    <property type="entry name" value="Usp"/>
    <property type="match status" value="1"/>
</dbReference>
<name>A0A090IIJ3_9GAMM</name>
<dbReference type="EMBL" id="LN554846">
    <property type="protein sequence ID" value="CED70341.1"/>
    <property type="molecule type" value="Genomic_DNA"/>
</dbReference>
<dbReference type="HOGENOM" id="CLU_049301_18_0_6"/>
<dbReference type="PATRIC" id="fig|80852.17.peg.252"/>
<dbReference type="STRING" id="80852.AWOD_I_0246"/>
<dbReference type="OrthoDB" id="9792500at2"/>
<dbReference type="GO" id="GO:0005737">
    <property type="term" value="C:cytoplasm"/>
    <property type="evidence" value="ECO:0007669"/>
    <property type="project" value="UniProtKB-SubCell"/>
</dbReference>
<reference evidence="8" key="1">
    <citation type="submission" date="2014-09" db="EMBL/GenBank/DDBJ databases">
        <authorList>
            <person name="Hjerde E."/>
        </authorList>
    </citation>
    <scope>NUCLEOTIDE SEQUENCE [LARGE SCALE GENOMIC DNA]</scope>
    <source>
        <strain evidence="8">06/09/139</strain>
    </source>
</reference>
<keyword evidence="8" id="KW-1185">Reference proteome</keyword>
<evidence type="ECO:0000256" key="5">
    <source>
        <dbReference type="PIRNR" id="PIRNR006276"/>
    </source>
</evidence>
<dbReference type="InterPro" id="IPR006015">
    <property type="entry name" value="Universal_stress_UspA"/>
</dbReference>
<comment type="subcellular location">
    <subcellularLocation>
        <location evidence="1 5">Cytoplasm</location>
    </subcellularLocation>
</comment>
<feature type="domain" description="UspA" evidence="6">
    <location>
        <begin position="3"/>
        <end position="138"/>
    </location>
</feature>
<evidence type="ECO:0000259" key="6">
    <source>
        <dbReference type="Pfam" id="PF00582"/>
    </source>
</evidence>
<gene>
    <name evidence="7" type="ORF">AWOD_I_0246</name>
</gene>